<dbReference type="GO" id="GO:0000285">
    <property type="term" value="F:1-phosphatidylinositol-3-phosphate 5-kinase activity"/>
    <property type="evidence" value="ECO:0007669"/>
    <property type="project" value="TreeGrafter"/>
</dbReference>
<feature type="compositionally biased region" description="Basic and acidic residues" evidence="1">
    <location>
        <begin position="731"/>
        <end position="741"/>
    </location>
</feature>
<organism evidence="2 3">
    <name type="scientific">Hibiscus syriacus</name>
    <name type="common">Rose of Sharon</name>
    <dbReference type="NCBI Taxonomy" id="106335"/>
    <lineage>
        <taxon>Eukaryota</taxon>
        <taxon>Viridiplantae</taxon>
        <taxon>Streptophyta</taxon>
        <taxon>Embryophyta</taxon>
        <taxon>Tracheophyta</taxon>
        <taxon>Spermatophyta</taxon>
        <taxon>Magnoliopsida</taxon>
        <taxon>eudicotyledons</taxon>
        <taxon>Gunneridae</taxon>
        <taxon>Pentapetalae</taxon>
        <taxon>rosids</taxon>
        <taxon>malvids</taxon>
        <taxon>Malvales</taxon>
        <taxon>Malvaceae</taxon>
        <taxon>Malvoideae</taxon>
        <taxon>Hibiscus</taxon>
    </lineage>
</organism>
<comment type="caution">
    <text evidence="2">The sequence shown here is derived from an EMBL/GenBank/DDBJ whole genome shotgun (WGS) entry which is preliminary data.</text>
</comment>
<dbReference type="Pfam" id="PF00118">
    <property type="entry name" value="Cpn60_TCP1"/>
    <property type="match status" value="1"/>
</dbReference>
<feature type="region of interest" description="Disordered" evidence="1">
    <location>
        <begin position="73"/>
        <end position="101"/>
    </location>
</feature>
<proteinExistence type="predicted"/>
<protein>
    <submittedName>
        <fullName evidence="2">Forms aploid and binucleate cells 1c, putative isoform 4</fullName>
    </submittedName>
</protein>
<evidence type="ECO:0000313" key="3">
    <source>
        <dbReference type="Proteomes" id="UP000436088"/>
    </source>
</evidence>
<accession>A0A6A3BP27</accession>
<dbReference type="FunFam" id="3.50.7.10:FF:000007">
    <property type="entry name" value="1-phosphatidylinositol 3-phosphate 5-kinase isoform X1"/>
    <property type="match status" value="1"/>
</dbReference>
<sequence>MKGNEFSRMMSTKFCNFCCDGVSEKRESEGRKYCEKVHPSESLREIPEPPSPCSLNSEACDCGFSMQSVTSQSMTSFSTHPSSVSIRRSPCRSDEEDADDSGKHFLSLQKRQGGSPMAQDVGPFYQEKIAALRKPESGNEEQENIVVYSDDPIHHNQYVKHKPLDFENNGLIWFPPPEDENDEAESSFFAYDDEDDEIGDSGAMFSSSSSLSSVFPAREKQNEGNKEPLKAAIHGHFRALVSQLLLGEGIKDDTSRGGSMDPGDYVKVKCIASGSPSESTLVKGVKVPNQLASFSTLLQQENDHLKMMIAKIEALCPNVLLVEKSVSSYAQEYLLAKEISLVLNVKRPLLELIARCSGGIVCPSIDNLSTTQLGHCELFRVEKVSEEHETSNQFNKKPSKTLMFFEGCPRRLGCTVLLFLRRRKHSIAGPEKMQIGNSQSSLNTIVNASDLNDASLSLNTEQGELESWLDQGDQSHFFPSSGGSVDACNDDLTPIGPLTHTSILVSISSRCVLKGTVCERSRLLRIKFYGSFDKPLGRYLQDDLYLAAGHVMSQPKPMSCYTQQGNLTINVRRLSSLKLPGERDGKIWMWHRCLRCAHIDGVPPATHRVVMSDAAWGLSFGKFLELSFSNHATANRVATCGHSLQRDCLRFYGFGNMVAFFRYSTIDILSVHLPPSMLEFVGDVHQEWIRREAAELIVKMEMLYAEISDVLDKIELKSKSSDANELSNHIGTERSDSKGEK</sequence>
<dbReference type="PANTHER" id="PTHR45748">
    <property type="entry name" value="1-PHOSPHATIDYLINOSITOL 3-PHOSPHATE 5-KINASE-RELATED"/>
    <property type="match status" value="1"/>
</dbReference>
<keyword evidence="3" id="KW-1185">Reference proteome</keyword>
<gene>
    <name evidence="2" type="ORF">F3Y22_tig00110114pilonHSYRG00474</name>
</gene>
<dbReference type="SUPFAM" id="SSF52029">
    <property type="entry name" value="GroEL apical domain-like"/>
    <property type="match status" value="1"/>
</dbReference>
<reference evidence="2" key="1">
    <citation type="submission" date="2019-09" db="EMBL/GenBank/DDBJ databases">
        <title>Draft genome information of white flower Hibiscus syriacus.</title>
        <authorList>
            <person name="Kim Y.-M."/>
        </authorList>
    </citation>
    <scope>NUCLEOTIDE SEQUENCE [LARGE SCALE GENOMIC DNA]</scope>
    <source>
        <strain evidence="2">YM2019G1</strain>
    </source>
</reference>
<feature type="region of interest" description="Disordered" evidence="1">
    <location>
        <begin position="719"/>
        <end position="741"/>
    </location>
</feature>
<dbReference type="InterPro" id="IPR002423">
    <property type="entry name" value="Cpn60/GroEL/TCP-1"/>
</dbReference>
<dbReference type="PANTHER" id="PTHR45748:SF14">
    <property type="entry name" value="1-PHOSPHATIDYLINOSITOL-3-PHOSPHATE 5-KINASE FAB1C-RELATED"/>
    <property type="match status" value="1"/>
</dbReference>
<dbReference type="GO" id="GO:0010008">
    <property type="term" value="C:endosome membrane"/>
    <property type="evidence" value="ECO:0007669"/>
    <property type="project" value="TreeGrafter"/>
</dbReference>
<dbReference type="Proteomes" id="UP000436088">
    <property type="component" value="Unassembled WGS sequence"/>
</dbReference>
<dbReference type="Gene3D" id="3.50.7.10">
    <property type="entry name" value="GroEL"/>
    <property type="match status" value="1"/>
</dbReference>
<dbReference type="InterPro" id="IPR027409">
    <property type="entry name" value="GroEL-like_apical_dom_sf"/>
</dbReference>
<evidence type="ECO:0000256" key="1">
    <source>
        <dbReference type="SAM" id="MobiDB-lite"/>
    </source>
</evidence>
<dbReference type="GO" id="GO:0005524">
    <property type="term" value="F:ATP binding"/>
    <property type="evidence" value="ECO:0007669"/>
    <property type="project" value="InterPro"/>
</dbReference>
<dbReference type="EMBL" id="VEPZ02000843">
    <property type="protein sequence ID" value="KAE8716629.1"/>
    <property type="molecule type" value="Genomic_DNA"/>
</dbReference>
<dbReference type="AlphaFoldDB" id="A0A6A3BP27"/>
<evidence type="ECO:0000313" key="2">
    <source>
        <dbReference type="EMBL" id="KAE8716629.1"/>
    </source>
</evidence>
<name>A0A6A3BP27_HIBSY</name>
<dbReference type="GO" id="GO:0046854">
    <property type="term" value="P:phosphatidylinositol phosphate biosynthetic process"/>
    <property type="evidence" value="ECO:0007669"/>
    <property type="project" value="TreeGrafter"/>
</dbReference>